<name>A0AA35J1S1_SACMI</name>
<feature type="binding site" evidence="6">
    <location>
        <position position="495"/>
    </location>
    <ligand>
        <name>Ca(2+)</name>
        <dbReference type="ChEBI" id="CHEBI:29108"/>
    </ligand>
</feature>
<keyword evidence="8" id="KW-0732">Signal</keyword>
<dbReference type="PANTHER" id="PTHR45679:SF5">
    <property type="entry name" value="ER DEGRADATION-ENHANCING ALPHA-MANNOSIDASE-LIKE PROTEIN 1"/>
    <property type="match status" value="1"/>
</dbReference>
<keyword evidence="3" id="KW-0256">Endoplasmic reticulum</keyword>
<feature type="active site" evidence="5">
    <location>
        <position position="409"/>
    </location>
</feature>
<keyword evidence="6" id="KW-0106">Calcium</keyword>
<keyword evidence="10" id="KW-1185">Reference proteome</keyword>
<sequence>MVICLWLLVVLLLQLNQVACGDNAYSFTSEELKAYKQEVKELFYFGFDSYLEHGYPYDEVRPISCVPKKRNFEDPDDRVTNDILGNFTITLIDSLTTIAILQDRPLFLKAVQLVEETFPDEDFNVDCTVQVFETTIRVIGSLLSSHLYATDPTKAVYLEDEYDGSLLRLAQNMADRLLPAYLTKSGLPVPRRNIKRMANLPDISDSSALENNVAAMASPMFEFTILSYLTGDAKYEKVTRYAFDKTWSLRTNLDLLPMSFHPENLTPYTPMSGVGASIDSFFEYALKGAVLFDDSELMDIWNMAYESLKTNCKNDWFFANVMAETGQLFVPWIDSLSAFFPGLQVLAGDLDDAVANHLIYLKIWNTFGSIPERWNFNPMDSSPLFSPDGSAPFSLSTILPLEWYPLRPEFFESTYFVYRATKDPFYLNIGVHLLNDLKQRFKSNCGFAGFQNVITGEMQDRMETFVLSETLKYLYLLFDEENELHDSASDVIFSTEAHPMWLSQEVRSNYKRNHKFMDSLYFSHLENCQRKDKELQAEVNTLSQRIVGFAKSIFQQDQPDKEVAGVIPEYQINAEIPGTCSMKPRHVIDNEYWYSPMLSNFNRLFEIDTRFAATLIKPLHMHNSSAIELEPQFYNRWSNPQYSMCQIIPTTEAFELLFDLPGFHQSIPSILDNEVITFETFGGRSRLIVEKLKIYQTDYYGDFITASIFHNISRQDICSNACDTTASLYSPTYLYRVVAVNGRTVPRHGKVQIKKHNLMPILNNTREATITLGDMGINDLSQLMIKCTPIINLVLV</sequence>
<dbReference type="InterPro" id="IPR001382">
    <property type="entry name" value="Glyco_hydro_47"/>
</dbReference>
<organism evidence="9 10">
    <name type="scientific">Saccharomyces mikatae IFO 1815</name>
    <dbReference type="NCBI Taxonomy" id="226126"/>
    <lineage>
        <taxon>Eukaryota</taxon>
        <taxon>Fungi</taxon>
        <taxon>Dikarya</taxon>
        <taxon>Ascomycota</taxon>
        <taxon>Saccharomycotina</taxon>
        <taxon>Saccharomycetes</taxon>
        <taxon>Saccharomycetales</taxon>
        <taxon>Saccharomycetaceae</taxon>
        <taxon>Saccharomyces</taxon>
    </lineage>
</organism>
<keyword evidence="6" id="KW-0479">Metal-binding</keyword>
<dbReference type="InterPro" id="IPR036026">
    <property type="entry name" value="Seven-hairpin_glycosidases"/>
</dbReference>
<evidence type="ECO:0000256" key="4">
    <source>
        <dbReference type="ARBA" id="ARBA00023180"/>
    </source>
</evidence>
<comment type="cofactor">
    <cofactor evidence="6">
        <name>Ca(2+)</name>
        <dbReference type="ChEBI" id="CHEBI:29108"/>
    </cofactor>
</comment>
<dbReference type="GO" id="GO:0016020">
    <property type="term" value="C:membrane"/>
    <property type="evidence" value="ECO:0007669"/>
    <property type="project" value="InterPro"/>
</dbReference>
<dbReference type="EC" id="3.2.1.-" evidence="7"/>
<dbReference type="Pfam" id="PF01532">
    <property type="entry name" value="Glyco_hydro_47"/>
    <property type="match status" value="1"/>
</dbReference>
<dbReference type="PANTHER" id="PTHR45679">
    <property type="entry name" value="ER DEGRADATION-ENHANCING ALPHA-MANNOSIDASE-LIKE PROTEIN 2"/>
    <property type="match status" value="1"/>
</dbReference>
<dbReference type="Gene3D" id="1.50.10.10">
    <property type="match status" value="1"/>
</dbReference>
<comment type="subcellular location">
    <subcellularLocation>
        <location evidence="1">Endoplasmic reticulum</location>
    </subcellularLocation>
</comment>
<dbReference type="AlphaFoldDB" id="A0AA35J1S1"/>
<evidence type="ECO:0000256" key="1">
    <source>
        <dbReference type="ARBA" id="ARBA00004240"/>
    </source>
</evidence>
<feature type="signal peptide" evidence="8">
    <location>
        <begin position="1"/>
        <end position="21"/>
    </location>
</feature>
<evidence type="ECO:0000256" key="3">
    <source>
        <dbReference type="ARBA" id="ARBA00022824"/>
    </source>
</evidence>
<evidence type="ECO:0000313" key="9">
    <source>
        <dbReference type="EMBL" id="CAI4039577.1"/>
    </source>
</evidence>
<dbReference type="GO" id="GO:0044322">
    <property type="term" value="C:endoplasmic reticulum quality control compartment"/>
    <property type="evidence" value="ECO:0007669"/>
    <property type="project" value="GOC"/>
</dbReference>
<dbReference type="Proteomes" id="UP001161438">
    <property type="component" value="Chromosome 8"/>
</dbReference>
<keyword evidence="7" id="KW-0326">Glycosidase</keyword>
<dbReference type="PRINTS" id="PR00747">
    <property type="entry name" value="GLYHDRLASE47"/>
</dbReference>
<evidence type="ECO:0000256" key="5">
    <source>
        <dbReference type="PIRSR" id="PIRSR601382-1"/>
    </source>
</evidence>
<comment type="similarity">
    <text evidence="2 7">Belongs to the glycosyl hydrolase 47 family.</text>
</comment>
<accession>A0AA35J1S1</accession>
<dbReference type="GeneID" id="80918788"/>
<evidence type="ECO:0000256" key="2">
    <source>
        <dbReference type="ARBA" id="ARBA00007658"/>
    </source>
</evidence>
<evidence type="ECO:0000256" key="7">
    <source>
        <dbReference type="RuleBase" id="RU361193"/>
    </source>
</evidence>
<dbReference type="GO" id="GO:1904380">
    <property type="term" value="P:endoplasmic reticulum mannose trimming"/>
    <property type="evidence" value="ECO:0007669"/>
    <property type="project" value="InterPro"/>
</dbReference>
<protein>
    <recommendedName>
        <fullName evidence="7">alpha-1,2-Mannosidase</fullName>
        <ecNumber evidence="7">3.2.1.-</ecNumber>
    </recommendedName>
</protein>
<keyword evidence="4" id="KW-0325">Glycoprotein</keyword>
<feature type="active site" description="Proton donor" evidence="5">
    <location>
        <position position="372"/>
    </location>
</feature>
<dbReference type="GO" id="GO:0036503">
    <property type="term" value="P:ERAD pathway"/>
    <property type="evidence" value="ECO:0007669"/>
    <property type="project" value="UniProtKB-ARBA"/>
</dbReference>
<keyword evidence="7" id="KW-0378">Hydrolase</keyword>
<gene>
    <name evidence="9" type="primary">SMKI08G2460</name>
    <name evidence="9" type="ORF">SMKI_08G2460</name>
</gene>
<proteinExistence type="inferred from homology"/>
<dbReference type="GO" id="GO:0005975">
    <property type="term" value="P:carbohydrate metabolic process"/>
    <property type="evidence" value="ECO:0007669"/>
    <property type="project" value="InterPro"/>
</dbReference>
<feature type="active site" description="Proton donor" evidence="5">
    <location>
        <position position="133"/>
    </location>
</feature>
<dbReference type="RefSeq" id="XP_056082692.1">
    <property type="nucleotide sequence ID" value="XM_056223063.1"/>
</dbReference>
<feature type="chain" id="PRO_5041420655" description="alpha-1,2-Mannosidase" evidence="8">
    <location>
        <begin position="22"/>
        <end position="796"/>
    </location>
</feature>
<evidence type="ECO:0000256" key="6">
    <source>
        <dbReference type="PIRSR" id="PIRSR601382-2"/>
    </source>
</evidence>
<dbReference type="GO" id="GO:0005509">
    <property type="term" value="F:calcium ion binding"/>
    <property type="evidence" value="ECO:0007669"/>
    <property type="project" value="InterPro"/>
</dbReference>
<dbReference type="InterPro" id="IPR044674">
    <property type="entry name" value="EDEM1/2/3"/>
</dbReference>
<evidence type="ECO:0000256" key="8">
    <source>
        <dbReference type="SAM" id="SignalP"/>
    </source>
</evidence>
<dbReference type="EMBL" id="OX365764">
    <property type="protein sequence ID" value="CAI4039577.1"/>
    <property type="molecule type" value="Genomic_DNA"/>
</dbReference>
<dbReference type="SUPFAM" id="SSF48225">
    <property type="entry name" value="Seven-hairpin glycosidases"/>
    <property type="match status" value="1"/>
</dbReference>
<feature type="active site" evidence="5">
    <location>
        <position position="279"/>
    </location>
</feature>
<evidence type="ECO:0000313" key="10">
    <source>
        <dbReference type="Proteomes" id="UP001161438"/>
    </source>
</evidence>
<reference evidence="9" key="1">
    <citation type="submission" date="2022-10" db="EMBL/GenBank/DDBJ databases">
        <authorList>
            <person name="Byrne P K."/>
        </authorList>
    </citation>
    <scope>NUCLEOTIDE SEQUENCE</scope>
    <source>
        <strain evidence="9">IFO1815</strain>
    </source>
</reference>
<dbReference type="GO" id="GO:0004571">
    <property type="term" value="F:mannosyl-oligosaccharide 1,2-alpha-mannosidase activity"/>
    <property type="evidence" value="ECO:0007669"/>
    <property type="project" value="InterPro"/>
</dbReference>
<dbReference type="InterPro" id="IPR012341">
    <property type="entry name" value="6hp_glycosidase-like_sf"/>
</dbReference>